<feature type="compositionally biased region" description="Basic and acidic residues" evidence="2">
    <location>
        <begin position="174"/>
        <end position="189"/>
    </location>
</feature>
<evidence type="ECO:0000313" key="3">
    <source>
        <dbReference type="EMBL" id="KAK4279555.1"/>
    </source>
</evidence>
<comment type="caution">
    <text evidence="3">The sequence shown here is derived from an EMBL/GenBank/DDBJ whole genome shotgun (WGS) entry which is preliminary data.</text>
</comment>
<feature type="coiled-coil region" evidence="1">
    <location>
        <begin position="23"/>
        <end position="57"/>
    </location>
</feature>
<evidence type="ECO:0000256" key="2">
    <source>
        <dbReference type="SAM" id="MobiDB-lite"/>
    </source>
</evidence>
<name>A0AAE1MY62_9FABA</name>
<evidence type="ECO:0000256" key="1">
    <source>
        <dbReference type="SAM" id="Coils"/>
    </source>
</evidence>
<gene>
    <name evidence="3" type="ORF">QN277_011320</name>
</gene>
<organism evidence="3 4">
    <name type="scientific">Acacia crassicarpa</name>
    <name type="common">northern wattle</name>
    <dbReference type="NCBI Taxonomy" id="499986"/>
    <lineage>
        <taxon>Eukaryota</taxon>
        <taxon>Viridiplantae</taxon>
        <taxon>Streptophyta</taxon>
        <taxon>Embryophyta</taxon>
        <taxon>Tracheophyta</taxon>
        <taxon>Spermatophyta</taxon>
        <taxon>Magnoliopsida</taxon>
        <taxon>eudicotyledons</taxon>
        <taxon>Gunneridae</taxon>
        <taxon>Pentapetalae</taxon>
        <taxon>rosids</taxon>
        <taxon>fabids</taxon>
        <taxon>Fabales</taxon>
        <taxon>Fabaceae</taxon>
        <taxon>Caesalpinioideae</taxon>
        <taxon>mimosoid clade</taxon>
        <taxon>Acacieae</taxon>
        <taxon>Acacia</taxon>
    </lineage>
</organism>
<feature type="compositionally biased region" description="Basic and acidic residues" evidence="2">
    <location>
        <begin position="380"/>
        <end position="397"/>
    </location>
</feature>
<feature type="region of interest" description="Disordered" evidence="2">
    <location>
        <begin position="627"/>
        <end position="655"/>
    </location>
</feature>
<accession>A0AAE1MY62</accession>
<keyword evidence="1" id="KW-0175">Coiled coil</keyword>
<feature type="region of interest" description="Disordered" evidence="2">
    <location>
        <begin position="80"/>
        <end position="236"/>
    </location>
</feature>
<sequence length="664" mass="73692">MENSDAMTIEYLRARLLCERSVSRSARQRSEELAKRVKELEEQLKLVTLQRRKAEKATEDVLAILENQGISDFSEEFDLGSDEEMPCESGAGNASLKGEERSMSSKGRRHDSNELSGSDPDSSSVSGRSLSWKGRINSPHSFDKYKNFNVRRRSNFSSASSAKHRGGRSCRQVKCRETRSVVEESRDEPVQVNGFKNEVVHSSEGGPNCSDSGSDIPRTESIIQEKGKSEMKLDNNNYNVDAYGGERDMEKALEQQAQLIGRYEAMEKAQTEWEEKFRENNNGTPDSCDPGNYSDITEEREESKAQTPSSARVVTTEEAQEAKSEAGCASISQELFKTETRDNVPKSHDTGSHENQNSATVSSSGLIPQDNSDSTLVDNKNLKSSDIYHHQPSERRHQGPHSLGPNDSKPTNSFSADAYDGLAQKDASSSSRNKRDLYSLVPHKPQELSGVLDSLKQAKLSLQQELNRLPLVDNAYTGEAINTLASSSKVEERLDIPIGCSGLFRLPTDFSGEAPPRSITIDSASDLSSNFYRDREILRTPVNQLGKGPYISGSLSPYFAGSSSLGFSPDHHRSFATHSLESGLRFETKKPPFDPFMDGGLLPSSSNNRYPTYPMYPSYQNLTPQIPFSDGLSRPYPNRPVGNPPAPANQYPLYDDLARQNMYR</sequence>
<feature type="compositionally biased region" description="Basic and acidic residues" evidence="2">
    <location>
        <begin position="223"/>
        <end position="233"/>
    </location>
</feature>
<feature type="compositionally biased region" description="Basic and acidic residues" evidence="2">
    <location>
        <begin position="336"/>
        <end position="352"/>
    </location>
</feature>
<keyword evidence="4" id="KW-1185">Reference proteome</keyword>
<feature type="compositionally biased region" description="Low complexity" evidence="2">
    <location>
        <begin position="114"/>
        <end position="131"/>
    </location>
</feature>
<dbReference type="EMBL" id="JAWXYG010000002">
    <property type="protein sequence ID" value="KAK4279555.1"/>
    <property type="molecule type" value="Genomic_DNA"/>
</dbReference>
<feature type="compositionally biased region" description="Polar residues" evidence="2">
    <location>
        <begin position="353"/>
        <end position="379"/>
    </location>
</feature>
<reference evidence="3" key="1">
    <citation type="submission" date="2023-10" db="EMBL/GenBank/DDBJ databases">
        <title>Chromosome-level genome of the transformable northern wattle, Acacia crassicarpa.</title>
        <authorList>
            <person name="Massaro I."/>
            <person name="Sinha N.R."/>
            <person name="Poethig S."/>
            <person name="Leichty A.R."/>
        </authorList>
    </citation>
    <scope>NUCLEOTIDE SEQUENCE</scope>
    <source>
        <strain evidence="3">Acra3RX</strain>
        <tissue evidence="3">Leaf</tissue>
    </source>
</reference>
<proteinExistence type="predicted"/>
<dbReference type="Proteomes" id="UP001293593">
    <property type="component" value="Unassembled WGS sequence"/>
</dbReference>
<dbReference type="AlphaFoldDB" id="A0AAE1MY62"/>
<evidence type="ECO:0000313" key="4">
    <source>
        <dbReference type="Proteomes" id="UP001293593"/>
    </source>
</evidence>
<protein>
    <submittedName>
        <fullName evidence="3">Uncharacterized protein</fullName>
    </submittedName>
</protein>
<feature type="compositionally biased region" description="Basic and acidic residues" evidence="2">
    <location>
        <begin position="270"/>
        <end position="279"/>
    </location>
</feature>
<dbReference type="PANTHER" id="PTHR33701:SF3">
    <property type="entry name" value="TRANSCRIPTIONAL REGULATOR ATRX"/>
    <property type="match status" value="1"/>
</dbReference>
<dbReference type="PANTHER" id="PTHR33701">
    <property type="entry name" value="TRANSMEMBRANE PROTEIN"/>
    <property type="match status" value="1"/>
</dbReference>
<feature type="region of interest" description="Disordered" evidence="2">
    <location>
        <begin position="270"/>
        <end position="416"/>
    </location>
</feature>
<feature type="compositionally biased region" description="Basic residues" evidence="2">
    <location>
        <begin position="162"/>
        <end position="173"/>
    </location>
</feature>